<dbReference type="PANTHER" id="PTHR46401">
    <property type="entry name" value="GLYCOSYLTRANSFERASE WBBK-RELATED"/>
    <property type="match status" value="1"/>
</dbReference>
<dbReference type="Pfam" id="PF13439">
    <property type="entry name" value="Glyco_transf_4"/>
    <property type="match status" value="1"/>
</dbReference>
<dbReference type="PANTHER" id="PTHR46401:SF2">
    <property type="entry name" value="GLYCOSYLTRANSFERASE WBBK-RELATED"/>
    <property type="match status" value="1"/>
</dbReference>
<dbReference type="EMBL" id="BMWP01000058">
    <property type="protein sequence ID" value="GGW51680.1"/>
    <property type="molecule type" value="Genomic_DNA"/>
</dbReference>
<feature type="domain" description="Glycosyl transferase family 1" evidence="2">
    <location>
        <begin position="234"/>
        <end position="382"/>
    </location>
</feature>
<keyword evidence="5" id="KW-1185">Reference proteome</keyword>
<keyword evidence="1 4" id="KW-0808">Transferase</keyword>
<reference evidence="4" key="2">
    <citation type="submission" date="2020-09" db="EMBL/GenBank/DDBJ databases">
        <authorList>
            <person name="Sun Q."/>
            <person name="Kim S."/>
        </authorList>
    </citation>
    <scope>NUCLEOTIDE SEQUENCE</scope>
    <source>
        <strain evidence="4">KCTC 12113</strain>
    </source>
</reference>
<reference evidence="4" key="1">
    <citation type="journal article" date="2014" name="Int. J. Syst. Evol. Microbiol.">
        <title>Complete genome sequence of Corynebacterium casei LMG S-19264T (=DSM 44701T), isolated from a smear-ripened cheese.</title>
        <authorList>
            <consortium name="US DOE Joint Genome Institute (JGI-PGF)"/>
            <person name="Walter F."/>
            <person name="Albersmeier A."/>
            <person name="Kalinowski J."/>
            <person name="Ruckert C."/>
        </authorList>
    </citation>
    <scope>NUCLEOTIDE SEQUENCE</scope>
    <source>
        <strain evidence="4">KCTC 12113</strain>
    </source>
</reference>
<dbReference type="Pfam" id="PF00534">
    <property type="entry name" value="Glycos_transf_1"/>
    <property type="match status" value="1"/>
</dbReference>
<organism evidence="4 5">
    <name type="scientific">Arenibacter certesii</name>
    <dbReference type="NCBI Taxonomy" id="228955"/>
    <lineage>
        <taxon>Bacteria</taxon>
        <taxon>Pseudomonadati</taxon>
        <taxon>Bacteroidota</taxon>
        <taxon>Flavobacteriia</taxon>
        <taxon>Flavobacteriales</taxon>
        <taxon>Flavobacteriaceae</taxon>
        <taxon>Arenibacter</taxon>
    </lineage>
</organism>
<name>A0A918J8P7_9FLAO</name>
<evidence type="ECO:0000259" key="2">
    <source>
        <dbReference type="Pfam" id="PF00534"/>
    </source>
</evidence>
<sequence length="406" mass="46662">MNKLLQINSVVNTGSTGRIAEDIGDYVMSMGWKSYIAYGRYGNKSNSHLIKFGSKYSNYWHAVLTRLFDKHGFGSKKATKRLIHQIEKINPDIIHLHNLHGYYINIQILFDYLATKSTPIVWTLHDCWSFTGHCVHFDNIQCYKWQKLCSRCPQKNTYPKTILYDNSKINYKAKKALFNSVKNLTIVPVSYWLQSLVEKSFLKENKIKTIHNGVDTAIFNKTKDNSVIDHYNLQDKFIILGVANIWSKGKGLNDFIRLSKSIEENEIIVLIGLNHNQINMLPKHILGIKQTESLNELRDFYCAADVFVNPSYQDSFGMVNIEALSCGTPVITYHTGGCPETISEETGYVVEQGNIDELLSSIRMVKNLTKDQFSNACRKRAQQEFEKNLKYKEYFELYTGSLKTLA</sequence>
<gene>
    <name evidence="4" type="ORF">GCM10007383_38800</name>
</gene>
<dbReference type="RefSeq" id="WP_026814973.1">
    <property type="nucleotide sequence ID" value="NZ_BMWP01000058.1"/>
</dbReference>
<accession>A0A918J8P7</accession>
<proteinExistence type="predicted"/>
<evidence type="ECO:0000313" key="5">
    <source>
        <dbReference type="Proteomes" id="UP000634668"/>
    </source>
</evidence>
<dbReference type="InterPro" id="IPR001296">
    <property type="entry name" value="Glyco_trans_1"/>
</dbReference>
<protein>
    <submittedName>
        <fullName evidence="4">Glycosyl transferase</fullName>
    </submittedName>
</protein>
<dbReference type="InterPro" id="IPR028098">
    <property type="entry name" value="Glyco_trans_4-like_N"/>
</dbReference>
<evidence type="ECO:0000313" key="4">
    <source>
        <dbReference type="EMBL" id="GGW51680.1"/>
    </source>
</evidence>
<comment type="caution">
    <text evidence="4">The sequence shown here is derived from an EMBL/GenBank/DDBJ whole genome shotgun (WGS) entry which is preliminary data.</text>
</comment>
<dbReference type="Proteomes" id="UP000634668">
    <property type="component" value="Unassembled WGS sequence"/>
</dbReference>
<dbReference type="GO" id="GO:0016757">
    <property type="term" value="F:glycosyltransferase activity"/>
    <property type="evidence" value="ECO:0007669"/>
    <property type="project" value="InterPro"/>
</dbReference>
<feature type="domain" description="Glycosyltransferase subfamily 4-like N-terminal" evidence="3">
    <location>
        <begin position="31"/>
        <end position="217"/>
    </location>
</feature>
<dbReference type="AlphaFoldDB" id="A0A918J8P7"/>
<dbReference type="SUPFAM" id="SSF53756">
    <property type="entry name" value="UDP-Glycosyltransferase/glycogen phosphorylase"/>
    <property type="match status" value="1"/>
</dbReference>
<evidence type="ECO:0000259" key="3">
    <source>
        <dbReference type="Pfam" id="PF13439"/>
    </source>
</evidence>
<dbReference type="Gene3D" id="3.40.50.2000">
    <property type="entry name" value="Glycogen Phosphorylase B"/>
    <property type="match status" value="2"/>
</dbReference>
<evidence type="ECO:0000256" key="1">
    <source>
        <dbReference type="ARBA" id="ARBA00022679"/>
    </source>
</evidence>